<keyword evidence="8 13" id="KW-0460">Magnesium</keyword>
<dbReference type="GO" id="GO:0006281">
    <property type="term" value="P:DNA repair"/>
    <property type="evidence" value="ECO:0007669"/>
    <property type="project" value="UniProtKB-UniRule"/>
</dbReference>
<keyword evidence="11 13" id="KW-0234">DNA repair</keyword>
<dbReference type="GO" id="GO:0048476">
    <property type="term" value="C:Holliday junction resolvase complex"/>
    <property type="evidence" value="ECO:0007669"/>
    <property type="project" value="UniProtKB-UniRule"/>
</dbReference>
<evidence type="ECO:0000256" key="6">
    <source>
        <dbReference type="ARBA" id="ARBA00022763"/>
    </source>
</evidence>
<feature type="binding site" evidence="13">
    <location>
        <position position="7"/>
    </location>
    <ligand>
        <name>Mg(2+)</name>
        <dbReference type="ChEBI" id="CHEBI:18420"/>
        <label>1</label>
    </ligand>
</feature>
<feature type="binding site" evidence="13">
    <location>
        <position position="140"/>
    </location>
    <ligand>
        <name>Mg(2+)</name>
        <dbReference type="ChEBI" id="CHEBI:18420"/>
        <label>1</label>
    </ligand>
</feature>
<dbReference type="Pfam" id="PF02075">
    <property type="entry name" value="RuvC"/>
    <property type="match status" value="1"/>
</dbReference>
<dbReference type="InterPro" id="IPR036397">
    <property type="entry name" value="RNaseH_sf"/>
</dbReference>
<dbReference type="GO" id="GO:0000287">
    <property type="term" value="F:magnesium ion binding"/>
    <property type="evidence" value="ECO:0007669"/>
    <property type="project" value="UniProtKB-UniRule"/>
</dbReference>
<dbReference type="Gene3D" id="3.30.420.10">
    <property type="entry name" value="Ribonuclease H-like superfamily/Ribonuclease H"/>
    <property type="match status" value="1"/>
</dbReference>
<evidence type="ECO:0000256" key="1">
    <source>
        <dbReference type="ARBA" id="ARBA00009518"/>
    </source>
</evidence>
<feature type="active site" evidence="13">
    <location>
        <position position="67"/>
    </location>
</feature>
<dbReference type="EMBL" id="DVJK01000158">
    <property type="protein sequence ID" value="HIS67033.1"/>
    <property type="molecule type" value="Genomic_DNA"/>
</dbReference>
<dbReference type="EC" id="3.1.21.10" evidence="13 14"/>
<comment type="cofactor">
    <cofactor evidence="13">
        <name>Mg(2+)</name>
        <dbReference type="ChEBI" id="CHEBI:18420"/>
    </cofactor>
    <text evidence="13">Binds 2 Mg(2+) ion per subunit.</text>
</comment>
<feature type="binding site" evidence="13">
    <location>
        <position position="67"/>
    </location>
    <ligand>
        <name>Mg(2+)</name>
        <dbReference type="ChEBI" id="CHEBI:18420"/>
        <label>2</label>
    </ligand>
</feature>
<evidence type="ECO:0000256" key="2">
    <source>
        <dbReference type="ARBA" id="ARBA00022490"/>
    </source>
</evidence>
<feature type="active site" evidence="13">
    <location>
        <position position="7"/>
    </location>
</feature>
<dbReference type="FunFam" id="3.30.420.10:FF:000002">
    <property type="entry name" value="Crossover junction endodeoxyribonuclease RuvC"/>
    <property type="match status" value="1"/>
</dbReference>
<dbReference type="InterPro" id="IPR012337">
    <property type="entry name" value="RNaseH-like_sf"/>
</dbReference>
<reference evidence="15" key="2">
    <citation type="journal article" date="2021" name="PeerJ">
        <title>Extensive microbial diversity within the chicken gut microbiome revealed by metagenomics and culture.</title>
        <authorList>
            <person name="Gilroy R."/>
            <person name="Ravi A."/>
            <person name="Getino M."/>
            <person name="Pursley I."/>
            <person name="Horton D.L."/>
            <person name="Alikhan N.F."/>
            <person name="Baker D."/>
            <person name="Gharbi K."/>
            <person name="Hall N."/>
            <person name="Watson M."/>
            <person name="Adriaenssens E.M."/>
            <person name="Foster-Nyarko E."/>
            <person name="Jarju S."/>
            <person name="Secka A."/>
            <person name="Antonio M."/>
            <person name="Oren A."/>
            <person name="Chaudhuri R.R."/>
            <person name="La Ragione R."/>
            <person name="Hildebrand F."/>
            <person name="Pallen M.J."/>
        </authorList>
    </citation>
    <scope>NUCLEOTIDE SEQUENCE</scope>
    <source>
        <strain evidence="15">ChiHjej10B9-9673</strain>
    </source>
</reference>
<evidence type="ECO:0000256" key="7">
    <source>
        <dbReference type="ARBA" id="ARBA00022801"/>
    </source>
</evidence>
<comment type="caution">
    <text evidence="15">The sequence shown here is derived from an EMBL/GenBank/DDBJ whole genome shotgun (WGS) entry which is preliminary data.</text>
</comment>
<dbReference type="NCBIfam" id="TIGR00228">
    <property type="entry name" value="ruvC"/>
    <property type="match status" value="1"/>
</dbReference>
<evidence type="ECO:0000256" key="13">
    <source>
        <dbReference type="HAMAP-Rule" id="MF_00034"/>
    </source>
</evidence>
<keyword evidence="4 13" id="KW-0479">Metal-binding</keyword>
<dbReference type="GO" id="GO:0003677">
    <property type="term" value="F:DNA binding"/>
    <property type="evidence" value="ECO:0007669"/>
    <property type="project" value="UniProtKB-KW"/>
</dbReference>
<keyword evidence="10 13" id="KW-0233">DNA recombination</keyword>
<comment type="similarity">
    <text evidence="1 13">Belongs to the RuvC family.</text>
</comment>
<gene>
    <name evidence="13 15" type="primary">ruvC</name>
    <name evidence="15" type="ORF">IAC18_05655</name>
</gene>
<comment type="function">
    <text evidence="13">The RuvA-RuvB-RuvC complex processes Holliday junction (HJ) DNA during genetic recombination and DNA repair. Endonuclease that resolves HJ intermediates. Cleaves cruciform DNA by making single-stranded nicks across the HJ at symmetrical positions within the homologous arms, yielding a 5'-phosphate and a 3'-hydroxyl group; requires a central core of homology in the junction. The consensus cleavage sequence is 5'-(A/T)TT(C/G)-3'. Cleavage occurs on the 3'-side of the TT dinucleotide at the point of strand exchange. HJ branch migration catalyzed by RuvA-RuvB allows RuvC to scan DNA until it finds its consensus sequence, where it cleaves and resolves the cruciform DNA.</text>
</comment>
<proteinExistence type="inferred from homology"/>
<feature type="active site" evidence="13">
    <location>
        <position position="140"/>
    </location>
</feature>
<evidence type="ECO:0000313" key="16">
    <source>
        <dbReference type="Proteomes" id="UP000824001"/>
    </source>
</evidence>
<dbReference type="NCBIfam" id="NF000711">
    <property type="entry name" value="PRK00039.2-1"/>
    <property type="match status" value="1"/>
</dbReference>
<keyword evidence="5 13" id="KW-0255">Endonuclease</keyword>
<sequence length="170" mass="18154">MRILGIDPGVATVGFGVIDSERSGQRFVRCGVITTPANTPLTSRLDRIYSDLGELIRLFSPDAAAVEELFFNTNITTGISVAEGRGVILLACFHSGVPVYEYTPLQVKQAVVGYGRAEKRQVIDMVKRILNLPAAPKPDDAADAVAIALCHARSATSRLMSQGGNGCFTT</sequence>
<dbReference type="InterPro" id="IPR020563">
    <property type="entry name" value="X-over_junc_endoDNase_Mg_BS"/>
</dbReference>
<evidence type="ECO:0000256" key="3">
    <source>
        <dbReference type="ARBA" id="ARBA00022722"/>
    </source>
</evidence>
<dbReference type="CDD" id="cd16962">
    <property type="entry name" value="RuvC"/>
    <property type="match status" value="1"/>
</dbReference>
<keyword evidence="7 13" id="KW-0378">Hydrolase</keyword>
<dbReference type="InterPro" id="IPR002176">
    <property type="entry name" value="X-over_junc_endoDNase_RuvC"/>
</dbReference>
<dbReference type="Proteomes" id="UP000824001">
    <property type="component" value="Unassembled WGS sequence"/>
</dbReference>
<dbReference type="GO" id="GO:0005737">
    <property type="term" value="C:cytoplasm"/>
    <property type="evidence" value="ECO:0007669"/>
    <property type="project" value="UniProtKB-SubCell"/>
</dbReference>
<evidence type="ECO:0000256" key="9">
    <source>
        <dbReference type="ARBA" id="ARBA00023125"/>
    </source>
</evidence>
<dbReference type="AlphaFoldDB" id="A0A9D1FDR6"/>
<comment type="catalytic activity">
    <reaction evidence="12 13">
        <text>Endonucleolytic cleavage at a junction such as a reciprocal single-stranded crossover between two homologous DNA duplexes (Holliday junction).</text>
        <dbReference type="EC" id="3.1.21.10"/>
    </reaction>
</comment>
<keyword evidence="3 13" id="KW-0540">Nuclease</keyword>
<keyword evidence="9 13" id="KW-0238">DNA-binding</keyword>
<comment type="subunit">
    <text evidence="13">Homodimer which binds Holliday junction (HJ) DNA. The HJ becomes 2-fold symmetrical on binding to RuvC with unstacked arms; it has a different conformation from HJ DNA in complex with RuvA. In the full resolvosome a probable DNA-RuvA(4)-RuvB(12)-RuvC(2) complex forms which resolves the HJ.</text>
</comment>
<evidence type="ECO:0000256" key="8">
    <source>
        <dbReference type="ARBA" id="ARBA00022842"/>
    </source>
</evidence>
<dbReference type="PROSITE" id="PS01321">
    <property type="entry name" value="RUVC"/>
    <property type="match status" value="1"/>
</dbReference>
<keyword evidence="6 13" id="KW-0227">DNA damage</keyword>
<evidence type="ECO:0000256" key="11">
    <source>
        <dbReference type="ARBA" id="ARBA00023204"/>
    </source>
</evidence>
<evidence type="ECO:0000256" key="14">
    <source>
        <dbReference type="NCBIfam" id="TIGR00228"/>
    </source>
</evidence>
<comment type="subcellular location">
    <subcellularLocation>
        <location evidence="13">Cytoplasm</location>
    </subcellularLocation>
</comment>
<dbReference type="PANTHER" id="PTHR30194:SF3">
    <property type="entry name" value="CROSSOVER JUNCTION ENDODEOXYRIBONUCLEASE RUVC"/>
    <property type="match status" value="1"/>
</dbReference>
<evidence type="ECO:0000256" key="5">
    <source>
        <dbReference type="ARBA" id="ARBA00022759"/>
    </source>
</evidence>
<evidence type="ECO:0000313" key="15">
    <source>
        <dbReference type="EMBL" id="HIS67033.1"/>
    </source>
</evidence>
<reference evidence="15" key="1">
    <citation type="submission" date="2020-10" db="EMBL/GenBank/DDBJ databases">
        <authorList>
            <person name="Gilroy R."/>
        </authorList>
    </citation>
    <scope>NUCLEOTIDE SEQUENCE</scope>
    <source>
        <strain evidence="15">ChiHjej10B9-9673</strain>
    </source>
</reference>
<organism evidence="15 16">
    <name type="scientific">Candidatus Scatomorpha merdipullorum</name>
    <dbReference type="NCBI Taxonomy" id="2840927"/>
    <lineage>
        <taxon>Bacteria</taxon>
        <taxon>Bacillati</taxon>
        <taxon>Bacillota</taxon>
        <taxon>Clostridia</taxon>
        <taxon>Eubacteriales</taxon>
        <taxon>Candidatus Scatomorpha</taxon>
    </lineage>
</organism>
<evidence type="ECO:0000256" key="4">
    <source>
        <dbReference type="ARBA" id="ARBA00022723"/>
    </source>
</evidence>
<name>A0A9D1FDR6_9FIRM</name>
<keyword evidence="2 13" id="KW-0963">Cytoplasm</keyword>
<dbReference type="SUPFAM" id="SSF53098">
    <property type="entry name" value="Ribonuclease H-like"/>
    <property type="match status" value="1"/>
</dbReference>
<dbReference type="HAMAP" id="MF_00034">
    <property type="entry name" value="RuvC"/>
    <property type="match status" value="1"/>
</dbReference>
<accession>A0A9D1FDR6</accession>
<dbReference type="GO" id="GO:0006310">
    <property type="term" value="P:DNA recombination"/>
    <property type="evidence" value="ECO:0007669"/>
    <property type="project" value="UniProtKB-UniRule"/>
</dbReference>
<protein>
    <recommendedName>
        <fullName evidence="13 14">Crossover junction endodeoxyribonuclease RuvC</fullName>
        <ecNumber evidence="13 14">3.1.21.10</ecNumber>
    </recommendedName>
    <alternativeName>
        <fullName evidence="13">Holliday junction nuclease RuvC</fullName>
    </alternativeName>
    <alternativeName>
        <fullName evidence="13">Holliday junction resolvase RuvC</fullName>
    </alternativeName>
</protein>
<dbReference type="PANTHER" id="PTHR30194">
    <property type="entry name" value="CROSSOVER JUNCTION ENDODEOXYRIBONUCLEASE RUVC"/>
    <property type="match status" value="1"/>
</dbReference>
<evidence type="ECO:0000256" key="12">
    <source>
        <dbReference type="ARBA" id="ARBA00029354"/>
    </source>
</evidence>
<dbReference type="GO" id="GO:0008821">
    <property type="term" value="F:crossover junction DNA endonuclease activity"/>
    <property type="evidence" value="ECO:0007669"/>
    <property type="project" value="UniProtKB-UniRule"/>
</dbReference>
<evidence type="ECO:0000256" key="10">
    <source>
        <dbReference type="ARBA" id="ARBA00023172"/>
    </source>
</evidence>
<dbReference type="PRINTS" id="PR00696">
    <property type="entry name" value="RSOLVASERUVC"/>
</dbReference>